<dbReference type="PANTHER" id="PTHR43142:SF1">
    <property type="entry name" value="CARBOXYLIC ESTER HYDROLASE"/>
    <property type="match status" value="1"/>
</dbReference>
<keyword evidence="2" id="KW-0719">Serine esterase</keyword>
<sequence>MELFVTSVVVSIVCQIVLNTHAVEISTRSGVVIGSNHLRSRSGEVIYSFTGIPYAQPPIGRLRFKVSEPVIPWQTPFNATEKCPVCAQVKRIGSTPGKLEIIGQEDCLRLNIYSPALDVKKKLPVMLFIHGGAYKMFSPMAEPQFLLDEGNVVLVDLAYRLGPLGFLTTGDEVIPGNLGLKDQLQALRWLHENVEYFGGDPNTVTVFGDSAGGASTHILLLSPLSKGLLHRGISMSGTAACPWAMVSRERAADRAKALALLAGCPAGPSKELLKCLQALPLRSILAVEKKFGNEYMLPIASFGPIIEGPNAQNALLSDDPGKIESEIPWITGITFAEHLGYTSKFYATVKKNGLNLEEELDVFLERWLLEGFNIPREKISSAASRIKEFYFGNLPLSRNTLEKMDDIIGDGWFLMGLIDAASRHKGATYLYYYDYLQHNVSFASVIGSGLSKELRAGHQDDLLSIFPMTSFFPDRNMSETDLQVSRKMVYLWTHFAKYGNVSTNTMTQWEPIERNTSEYKYLYINATDFTLKSDLLADRVSFWRSLRNL</sequence>
<dbReference type="InterPro" id="IPR019826">
    <property type="entry name" value="Carboxylesterase_B_AS"/>
</dbReference>
<reference evidence="7" key="1">
    <citation type="submission" date="2021-12" db="EMBL/GenBank/DDBJ databases">
        <authorList>
            <person name="King R."/>
        </authorList>
    </citation>
    <scope>NUCLEOTIDE SEQUENCE</scope>
</reference>
<dbReference type="PANTHER" id="PTHR43142">
    <property type="entry name" value="CARBOXYLIC ESTER HYDROLASE"/>
    <property type="match status" value="1"/>
</dbReference>
<comment type="similarity">
    <text evidence="1 5">Belongs to the type-B carboxylesterase/lipase family.</text>
</comment>
<gene>
    <name evidence="7" type="ORF">BEMITA_LOCUS2842</name>
</gene>
<evidence type="ECO:0000259" key="6">
    <source>
        <dbReference type="Pfam" id="PF00135"/>
    </source>
</evidence>
<keyword evidence="5" id="KW-0732">Signal</keyword>
<dbReference type="Gene3D" id="3.40.50.1820">
    <property type="entry name" value="alpha/beta hydrolase"/>
    <property type="match status" value="1"/>
</dbReference>
<dbReference type="InterPro" id="IPR002018">
    <property type="entry name" value="CarbesteraseB"/>
</dbReference>
<dbReference type="EMBL" id="OU963871">
    <property type="protein sequence ID" value="CAH0383388.1"/>
    <property type="molecule type" value="Genomic_DNA"/>
</dbReference>
<protein>
    <recommendedName>
        <fullName evidence="5">Carboxylic ester hydrolase</fullName>
        <ecNumber evidence="5">3.1.1.-</ecNumber>
    </recommendedName>
</protein>
<dbReference type="SUPFAM" id="SSF53474">
    <property type="entry name" value="alpha/beta-Hydrolases"/>
    <property type="match status" value="1"/>
</dbReference>
<dbReference type="AlphaFoldDB" id="A0A9P0EZI8"/>
<dbReference type="Pfam" id="PF00135">
    <property type="entry name" value="COesterase"/>
    <property type="match status" value="1"/>
</dbReference>
<dbReference type="EC" id="3.1.1.-" evidence="5"/>
<dbReference type="KEGG" id="btab:109044587"/>
<evidence type="ECO:0000256" key="3">
    <source>
        <dbReference type="ARBA" id="ARBA00022801"/>
    </source>
</evidence>
<evidence type="ECO:0000256" key="5">
    <source>
        <dbReference type="RuleBase" id="RU361235"/>
    </source>
</evidence>
<evidence type="ECO:0000313" key="7">
    <source>
        <dbReference type="EMBL" id="CAH0383388.1"/>
    </source>
</evidence>
<dbReference type="InterPro" id="IPR029058">
    <property type="entry name" value="AB_hydrolase_fold"/>
</dbReference>
<accession>A0A9P0EZI8</accession>
<keyword evidence="8" id="KW-1185">Reference proteome</keyword>
<evidence type="ECO:0000313" key="8">
    <source>
        <dbReference type="Proteomes" id="UP001152759"/>
    </source>
</evidence>
<evidence type="ECO:0000256" key="4">
    <source>
        <dbReference type="ARBA" id="ARBA00023180"/>
    </source>
</evidence>
<evidence type="ECO:0000256" key="2">
    <source>
        <dbReference type="ARBA" id="ARBA00022487"/>
    </source>
</evidence>
<proteinExistence type="inferred from homology"/>
<evidence type="ECO:0000256" key="1">
    <source>
        <dbReference type="ARBA" id="ARBA00005964"/>
    </source>
</evidence>
<dbReference type="PROSITE" id="PS00122">
    <property type="entry name" value="CARBOXYLESTERASE_B_1"/>
    <property type="match status" value="1"/>
</dbReference>
<feature type="domain" description="Carboxylesterase type B" evidence="6">
    <location>
        <begin position="24"/>
        <end position="543"/>
    </location>
</feature>
<name>A0A9P0EZI8_BEMTA</name>
<feature type="chain" id="PRO_5040545749" description="Carboxylic ester hydrolase" evidence="5">
    <location>
        <begin position="23"/>
        <end position="549"/>
    </location>
</feature>
<keyword evidence="4" id="KW-0325">Glycoprotein</keyword>
<dbReference type="Proteomes" id="UP001152759">
    <property type="component" value="Chromosome 10"/>
</dbReference>
<keyword evidence="3 5" id="KW-0378">Hydrolase</keyword>
<organism evidence="7 8">
    <name type="scientific">Bemisia tabaci</name>
    <name type="common">Sweetpotato whitefly</name>
    <name type="synonym">Aleurodes tabaci</name>
    <dbReference type="NCBI Taxonomy" id="7038"/>
    <lineage>
        <taxon>Eukaryota</taxon>
        <taxon>Metazoa</taxon>
        <taxon>Ecdysozoa</taxon>
        <taxon>Arthropoda</taxon>
        <taxon>Hexapoda</taxon>
        <taxon>Insecta</taxon>
        <taxon>Pterygota</taxon>
        <taxon>Neoptera</taxon>
        <taxon>Paraneoptera</taxon>
        <taxon>Hemiptera</taxon>
        <taxon>Sternorrhyncha</taxon>
        <taxon>Aleyrodoidea</taxon>
        <taxon>Aleyrodidae</taxon>
        <taxon>Aleyrodinae</taxon>
        <taxon>Bemisia</taxon>
    </lineage>
</organism>
<feature type="signal peptide" evidence="5">
    <location>
        <begin position="1"/>
        <end position="22"/>
    </location>
</feature>
<dbReference type="GO" id="GO:0052689">
    <property type="term" value="F:carboxylic ester hydrolase activity"/>
    <property type="evidence" value="ECO:0007669"/>
    <property type="project" value="UniProtKB-KW"/>
</dbReference>